<dbReference type="Proteomes" id="UP001372338">
    <property type="component" value="Unassembled WGS sequence"/>
</dbReference>
<gene>
    <name evidence="2" type="ORF">RIF29_20587</name>
</gene>
<feature type="region of interest" description="Disordered" evidence="1">
    <location>
        <begin position="108"/>
        <end position="132"/>
    </location>
</feature>
<evidence type="ECO:0000256" key="1">
    <source>
        <dbReference type="SAM" id="MobiDB-lite"/>
    </source>
</evidence>
<reference evidence="2 3" key="1">
    <citation type="submission" date="2024-01" db="EMBL/GenBank/DDBJ databases">
        <title>The genomes of 5 underutilized Papilionoideae crops provide insights into root nodulation and disease resistanc.</title>
        <authorList>
            <person name="Yuan L."/>
        </authorList>
    </citation>
    <scope>NUCLEOTIDE SEQUENCE [LARGE SCALE GENOMIC DNA]</scope>
    <source>
        <strain evidence="2">ZHUSHIDOU_FW_LH</strain>
        <tissue evidence="2">Leaf</tissue>
    </source>
</reference>
<keyword evidence="3" id="KW-1185">Reference proteome</keyword>
<proteinExistence type="predicted"/>
<sequence length="132" mass="15142">MKEAAKSSTHKLPYAMFISHLFKENDISIPYDEEIMEPRSSSHCLNENLLHLAGIYKRAVSGWDVLKRKLMGHIDSRFDAFQTAYRTDLAESRRQICEELHAGFASVRAQVQQSQPSSNPQPGDEFFSDYMD</sequence>
<dbReference type="EMBL" id="JAYWIO010000004">
    <property type="protein sequence ID" value="KAK7267906.1"/>
    <property type="molecule type" value="Genomic_DNA"/>
</dbReference>
<name>A0AAN9F2W3_CROPI</name>
<evidence type="ECO:0000313" key="3">
    <source>
        <dbReference type="Proteomes" id="UP001372338"/>
    </source>
</evidence>
<accession>A0AAN9F2W3</accession>
<comment type="caution">
    <text evidence="2">The sequence shown here is derived from an EMBL/GenBank/DDBJ whole genome shotgun (WGS) entry which is preliminary data.</text>
</comment>
<organism evidence="2 3">
    <name type="scientific">Crotalaria pallida</name>
    <name type="common">Smooth rattlebox</name>
    <name type="synonym">Crotalaria striata</name>
    <dbReference type="NCBI Taxonomy" id="3830"/>
    <lineage>
        <taxon>Eukaryota</taxon>
        <taxon>Viridiplantae</taxon>
        <taxon>Streptophyta</taxon>
        <taxon>Embryophyta</taxon>
        <taxon>Tracheophyta</taxon>
        <taxon>Spermatophyta</taxon>
        <taxon>Magnoliopsida</taxon>
        <taxon>eudicotyledons</taxon>
        <taxon>Gunneridae</taxon>
        <taxon>Pentapetalae</taxon>
        <taxon>rosids</taxon>
        <taxon>fabids</taxon>
        <taxon>Fabales</taxon>
        <taxon>Fabaceae</taxon>
        <taxon>Papilionoideae</taxon>
        <taxon>50 kb inversion clade</taxon>
        <taxon>genistoids sensu lato</taxon>
        <taxon>core genistoids</taxon>
        <taxon>Crotalarieae</taxon>
        <taxon>Crotalaria</taxon>
    </lineage>
</organism>
<protein>
    <submittedName>
        <fullName evidence="2">Uncharacterized protein</fullName>
    </submittedName>
</protein>
<evidence type="ECO:0000313" key="2">
    <source>
        <dbReference type="EMBL" id="KAK7267906.1"/>
    </source>
</evidence>
<dbReference type="AlphaFoldDB" id="A0AAN9F2W3"/>
<feature type="compositionally biased region" description="Low complexity" evidence="1">
    <location>
        <begin position="110"/>
        <end position="122"/>
    </location>
</feature>